<dbReference type="InterPro" id="IPR001753">
    <property type="entry name" value="Enoyl-CoA_hydra/iso"/>
</dbReference>
<gene>
    <name evidence="2" type="ORF">ACFFGV_05245</name>
</gene>
<evidence type="ECO:0000256" key="1">
    <source>
        <dbReference type="ARBA" id="ARBA00005254"/>
    </source>
</evidence>
<accession>A0ABV6LKR7</accession>
<sequence length="261" mass="28558">MLTGNEHLSIEVEGSILSCTLNRPDRLNAFSEDMINGLKHAIIEAEHDEVIKVITISGAGRSFSAGGDVKEMNQAQTSQVYEHIGKLNELITTIRSCSKPVVAIVHGFAAGAGWNLALACDQIIAAAESQFVLSFAQVGLISDGGGTYFLTKKLGPYKTKELLFNAEPISASYAKELGLVNQLYPQEQLEEMGRQYVQKLAMAPGHAIGMMKKLVHQAEISSLESILEQERTAQTYMIQTEDHEEGVQAFSEKRKPQFTGK</sequence>
<dbReference type="CDD" id="cd06558">
    <property type="entry name" value="crotonase-like"/>
    <property type="match status" value="1"/>
</dbReference>
<comment type="caution">
    <text evidence="2">The sequence shown here is derived from an EMBL/GenBank/DDBJ whole genome shotgun (WGS) entry which is preliminary data.</text>
</comment>
<organism evidence="2 3">
    <name type="scientific">Pontibacillus salicampi</name>
    <dbReference type="NCBI Taxonomy" id="1449801"/>
    <lineage>
        <taxon>Bacteria</taxon>
        <taxon>Bacillati</taxon>
        <taxon>Bacillota</taxon>
        <taxon>Bacilli</taxon>
        <taxon>Bacillales</taxon>
        <taxon>Bacillaceae</taxon>
        <taxon>Pontibacillus</taxon>
    </lineage>
</organism>
<dbReference type="InterPro" id="IPR029045">
    <property type="entry name" value="ClpP/crotonase-like_dom_sf"/>
</dbReference>
<dbReference type="Proteomes" id="UP001589836">
    <property type="component" value="Unassembled WGS sequence"/>
</dbReference>
<protein>
    <submittedName>
        <fullName evidence="2">Enoyl-CoA hydratase/isomerase family protein</fullName>
    </submittedName>
</protein>
<dbReference type="RefSeq" id="WP_377345522.1">
    <property type="nucleotide sequence ID" value="NZ_JBHLTP010000003.1"/>
</dbReference>
<comment type="similarity">
    <text evidence="1">Belongs to the enoyl-CoA hydratase/isomerase family.</text>
</comment>
<name>A0ABV6LKR7_9BACI</name>
<dbReference type="SUPFAM" id="SSF52096">
    <property type="entry name" value="ClpP/crotonase"/>
    <property type="match status" value="1"/>
</dbReference>
<proteinExistence type="inferred from homology"/>
<keyword evidence="3" id="KW-1185">Reference proteome</keyword>
<reference evidence="2 3" key="1">
    <citation type="submission" date="2024-09" db="EMBL/GenBank/DDBJ databases">
        <authorList>
            <person name="Sun Q."/>
            <person name="Mori K."/>
        </authorList>
    </citation>
    <scope>NUCLEOTIDE SEQUENCE [LARGE SCALE GENOMIC DNA]</scope>
    <source>
        <strain evidence="2 3">NCAIM B.02529</strain>
    </source>
</reference>
<dbReference type="EMBL" id="JBHLTP010000003">
    <property type="protein sequence ID" value="MFC0522998.1"/>
    <property type="molecule type" value="Genomic_DNA"/>
</dbReference>
<evidence type="ECO:0000313" key="2">
    <source>
        <dbReference type="EMBL" id="MFC0522998.1"/>
    </source>
</evidence>
<dbReference type="Pfam" id="PF00378">
    <property type="entry name" value="ECH_1"/>
    <property type="match status" value="1"/>
</dbReference>
<dbReference type="InterPro" id="IPR014748">
    <property type="entry name" value="Enoyl-CoA_hydra_C"/>
</dbReference>
<dbReference type="Gene3D" id="1.10.12.10">
    <property type="entry name" value="Lyase 2-enoyl-coa Hydratase, Chain A, domain 2"/>
    <property type="match status" value="1"/>
</dbReference>
<dbReference type="Gene3D" id="3.90.226.10">
    <property type="entry name" value="2-enoyl-CoA Hydratase, Chain A, domain 1"/>
    <property type="match status" value="1"/>
</dbReference>
<dbReference type="PANTHER" id="PTHR43459:SF1">
    <property type="entry name" value="EG:BACN32G11.4 PROTEIN"/>
    <property type="match status" value="1"/>
</dbReference>
<dbReference type="PANTHER" id="PTHR43459">
    <property type="entry name" value="ENOYL-COA HYDRATASE"/>
    <property type="match status" value="1"/>
</dbReference>
<evidence type="ECO:0000313" key="3">
    <source>
        <dbReference type="Proteomes" id="UP001589836"/>
    </source>
</evidence>